<evidence type="ECO:0000259" key="2">
    <source>
        <dbReference type="PROSITE" id="PS51864"/>
    </source>
</evidence>
<dbReference type="OrthoDB" id="5873044at2759"/>
<dbReference type="InterPro" id="IPR024079">
    <property type="entry name" value="MetalloPept_cat_dom_sf"/>
</dbReference>
<evidence type="ECO:0000313" key="4">
    <source>
        <dbReference type="Proteomes" id="UP000054047"/>
    </source>
</evidence>
<dbReference type="Gene3D" id="3.40.390.10">
    <property type="entry name" value="Collagenase (Catalytic Domain)"/>
    <property type="match status" value="1"/>
</dbReference>
<gene>
    <name evidence="3" type="ORF">ANCDUO_24185</name>
</gene>
<dbReference type="GO" id="GO:0006508">
    <property type="term" value="P:proteolysis"/>
    <property type="evidence" value="ECO:0007669"/>
    <property type="project" value="InterPro"/>
</dbReference>
<dbReference type="InterPro" id="IPR001506">
    <property type="entry name" value="Peptidase_M12A"/>
</dbReference>
<dbReference type="AlphaFoldDB" id="A0A0C2FGD3"/>
<protein>
    <recommendedName>
        <fullName evidence="2">Peptidase M12A domain-containing protein</fullName>
    </recommendedName>
</protein>
<dbReference type="PROSITE" id="PS51864">
    <property type="entry name" value="ASTACIN"/>
    <property type="match status" value="1"/>
</dbReference>
<comment type="caution">
    <text evidence="1">Lacks conserved residue(s) required for the propagation of feature annotation.</text>
</comment>
<dbReference type="GO" id="GO:0004222">
    <property type="term" value="F:metalloendopeptidase activity"/>
    <property type="evidence" value="ECO:0007669"/>
    <property type="project" value="InterPro"/>
</dbReference>
<proteinExistence type="predicted"/>
<evidence type="ECO:0000256" key="1">
    <source>
        <dbReference type="PROSITE-ProRule" id="PRU01211"/>
    </source>
</evidence>
<name>A0A0C2FGD3_9BILA</name>
<dbReference type="EMBL" id="KN771260">
    <property type="protein sequence ID" value="KIH45769.1"/>
    <property type="molecule type" value="Genomic_DNA"/>
</dbReference>
<dbReference type="Pfam" id="PF01400">
    <property type="entry name" value="Astacin"/>
    <property type="match status" value="1"/>
</dbReference>
<accession>A0A0C2FGD3</accession>
<keyword evidence="4" id="KW-1185">Reference proteome</keyword>
<organism evidence="3 4">
    <name type="scientific">Ancylostoma duodenale</name>
    <dbReference type="NCBI Taxonomy" id="51022"/>
    <lineage>
        <taxon>Eukaryota</taxon>
        <taxon>Metazoa</taxon>
        <taxon>Ecdysozoa</taxon>
        <taxon>Nematoda</taxon>
        <taxon>Chromadorea</taxon>
        <taxon>Rhabditida</taxon>
        <taxon>Rhabditina</taxon>
        <taxon>Rhabditomorpha</taxon>
        <taxon>Strongyloidea</taxon>
        <taxon>Ancylostomatidae</taxon>
        <taxon>Ancylostomatinae</taxon>
        <taxon>Ancylostoma</taxon>
    </lineage>
</organism>
<dbReference type="SUPFAM" id="SSF55486">
    <property type="entry name" value="Metalloproteases ('zincins'), catalytic domain"/>
    <property type="match status" value="1"/>
</dbReference>
<sequence>MPDDSLAPFRDLAEEIEEDINEEVGEGNRTKRQAYRDRRYPATLWANGVNYYFDYNASPQVKSVFRKGVKEWEKYTCINFKEDSTAYAYQQYQTIVLQFTNAKLCSFQPPTDFESSPKKDVGRT</sequence>
<evidence type="ECO:0000313" key="3">
    <source>
        <dbReference type="EMBL" id="KIH45769.1"/>
    </source>
</evidence>
<reference evidence="3 4" key="1">
    <citation type="submission" date="2013-12" db="EMBL/GenBank/DDBJ databases">
        <title>Draft genome of the parsitic nematode Ancylostoma duodenale.</title>
        <authorList>
            <person name="Mitreva M."/>
        </authorList>
    </citation>
    <scope>NUCLEOTIDE SEQUENCE [LARGE SCALE GENOMIC DNA]</scope>
    <source>
        <strain evidence="3 4">Zhejiang</strain>
    </source>
</reference>
<dbReference type="Proteomes" id="UP000054047">
    <property type="component" value="Unassembled WGS sequence"/>
</dbReference>
<feature type="domain" description="Peptidase M12A" evidence="2">
    <location>
        <begin position="33"/>
        <end position="124"/>
    </location>
</feature>